<name>A0AA49GQR0_9BACT</name>
<dbReference type="InterPro" id="IPR036086">
    <property type="entry name" value="ParB/Sulfiredoxin_sf"/>
</dbReference>
<protein>
    <submittedName>
        <fullName evidence="1">ParB N-terminal domain-containing protein</fullName>
    </submittedName>
</protein>
<organism evidence="1">
    <name type="scientific">Roseihalotalea indica</name>
    <dbReference type="NCBI Taxonomy" id="2867963"/>
    <lineage>
        <taxon>Bacteria</taxon>
        <taxon>Pseudomonadati</taxon>
        <taxon>Bacteroidota</taxon>
        <taxon>Cytophagia</taxon>
        <taxon>Cytophagales</taxon>
        <taxon>Catalimonadaceae</taxon>
        <taxon>Roseihalotalea</taxon>
    </lineage>
</organism>
<dbReference type="AlphaFoldDB" id="A0AA49GQR0"/>
<reference evidence="1" key="1">
    <citation type="journal article" date="2023" name="Comput. Struct. Biotechnol. J.">
        <title>Discovery of a novel marine Bacteroidetes with a rich repertoire of carbohydrate-active enzymes.</title>
        <authorList>
            <person name="Chen B."/>
            <person name="Liu G."/>
            <person name="Chen Q."/>
            <person name="Wang H."/>
            <person name="Liu L."/>
            <person name="Tang K."/>
        </authorList>
    </citation>
    <scope>NUCLEOTIDE SEQUENCE</scope>
    <source>
        <strain evidence="1">TK19036</strain>
    </source>
</reference>
<dbReference type="SUPFAM" id="SSF110849">
    <property type="entry name" value="ParB/Sulfiredoxin"/>
    <property type="match status" value="1"/>
</dbReference>
<dbReference type="Gene3D" id="3.90.1530.10">
    <property type="entry name" value="Conserved hypothetical protein from pyrococcus furiosus pfu- 392566-001, ParB domain"/>
    <property type="match status" value="1"/>
</dbReference>
<reference evidence="1" key="2">
    <citation type="journal article" date="2024" name="Antonie Van Leeuwenhoek">
        <title>Roseihalotalea indica gen. nov., sp. nov., a halophilic Bacteroidetes from mesopelagic Southwest Indian Ocean with higher carbohydrate metabolic potential.</title>
        <authorList>
            <person name="Chen B."/>
            <person name="Zhang M."/>
            <person name="Lin D."/>
            <person name="Ye J."/>
            <person name="Tang K."/>
        </authorList>
    </citation>
    <scope>NUCLEOTIDE SEQUENCE</scope>
    <source>
        <strain evidence="1">TK19036</strain>
    </source>
</reference>
<accession>A0AA49GQR0</accession>
<sequence length="317" mass="36235">MEDTAMQDAVVIADNGTEQGSVNTADIQVKSELQQFIPPLTADSKQQLEENIKLNGCLDPLTVWKKENGELVLIDGHNRLDICQRNNVPFKVRLHPFKSKEQAKDWMLNHQLGRRNLNPDQLSYFRGLKYERMKKKRGGYDKVLSSGQSGDKTSEILAKEFNVSDRTILRDAEFAKGLELIGRTNPLLKHDILSGNVKVKKGDVQLIAQEKDARKIGKIKNAADLYNKAQAIRRSKQEYKDKQAMMQEDARVKDASDELRLKDPVFSSKEERLQMHKGRIISAINKAIQRKDKTSLRQAKEYIKRIEDELFGKYANA</sequence>
<dbReference type="EMBL" id="CP120682">
    <property type="protein sequence ID" value="WKN37005.1"/>
    <property type="molecule type" value="Genomic_DNA"/>
</dbReference>
<gene>
    <name evidence="1" type="ORF">K4G66_32060</name>
</gene>
<proteinExistence type="predicted"/>
<evidence type="ECO:0000313" key="1">
    <source>
        <dbReference type="EMBL" id="WKN37005.1"/>
    </source>
</evidence>